<dbReference type="GO" id="GO:0016787">
    <property type="term" value="F:hydrolase activity"/>
    <property type="evidence" value="ECO:0007669"/>
    <property type="project" value="UniProtKB-KW"/>
</dbReference>
<name>A0A1L7V6H4_FUSPR</name>
<sequence length="121" mass="13870">MQQHLDLCPHYSFIIVDESVWFLDIVAIALKKTYHSVTHDTYKGRLDTVLRHLTIKKVAQAMPPHSLLASRGTGGQGLSMQFAKVVFRCGPWWKKAWEEQATGRVHRPGPQKPTFIYELRA</sequence>
<evidence type="ECO:0000259" key="4">
    <source>
        <dbReference type="Pfam" id="PF00271"/>
    </source>
</evidence>
<dbReference type="SUPFAM" id="SSF52540">
    <property type="entry name" value="P-loop containing nucleoside triphosphate hydrolases"/>
    <property type="match status" value="1"/>
</dbReference>
<dbReference type="GeneID" id="42048197"/>
<dbReference type="CDD" id="cd18793">
    <property type="entry name" value="SF2_C_SNF"/>
    <property type="match status" value="1"/>
</dbReference>
<evidence type="ECO:0000313" key="6">
    <source>
        <dbReference type="Proteomes" id="UP000183971"/>
    </source>
</evidence>
<dbReference type="RefSeq" id="XP_031077021.1">
    <property type="nucleotide sequence ID" value="XM_031226490.1"/>
</dbReference>
<gene>
    <name evidence="5" type="ORF">FPRO_03312</name>
</gene>
<keyword evidence="3" id="KW-0067">ATP-binding</keyword>
<keyword evidence="2" id="KW-0378">Hydrolase</keyword>
<dbReference type="InterPro" id="IPR001650">
    <property type="entry name" value="Helicase_C-like"/>
</dbReference>
<dbReference type="InterPro" id="IPR049730">
    <property type="entry name" value="SNF2/RAD54-like_C"/>
</dbReference>
<accession>A0A1L7V6H4</accession>
<feature type="domain" description="Helicase C-terminal" evidence="4">
    <location>
        <begin position="18"/>
        <end position="109"/>
    </location>
</feature>
<keyword evidence="1" id="KW-0547">Nucleotide-binding</keyword>
<evidence type="ECO:0000256" key="1">
    <source>
        <dbReference type="ARBA" id="ARBA00022741"/>
    </source>
</evidence>
<evidence type="ECO:0000313" key="5">
    <source>
        <dbReference type="EMBL" id="CZR36428.1"/>
    </source>
</evidence>
<reference evidence="6" key="1">
    <citation type="journal article" date="2016" name="Genome Biol. Evol.">
        <title>Comparative 'omics' of the Fusarium fujikuroi species complex highlights differences in genetic potential and metabolite synthesis.</title>
        <authorList>
            <person name="Niehaus E.-M."/>
            <person name="Muensterkoetter M."/>
            <person name="Proctor R.H."/>
            <person name="Brown D.W."/>
            <person name="Sharon A."/>
            <person name="Idan Y."/>
            <person name="Oren-Young L."/>
            <person name="Sieber C.M."/>
            <person name="Novak O."/>
            <person name="Pencik A."/>
            <person name="Tarkowska D."/>
            <person name="Hromadova K."/>
            <person name="Freeman S."/>
            <person name="Maymon M."/>
            <person name="Elazar M."/>
            <person name="Youssef S.A."/>
            <person name="El-Shabrawy E.S.M."/>
            <person name="Shalaby A.B.A."/>
            <person name="Houterman P."/>
            <person name="Brock N.L."/>
            <person name="Burkhardt I."/>
            <person name="Tsavkelova E.A."/>
            <person name="Dickschat J.S."/>
            <person name="Galuszka P."/>
            <person name="Gueldener U."/>
            <person name="Tudzynski B."/>
        </authorList>
    </citation>
    <scope>NUCLEOTIDE SEQUENCE [LARGE SCALE GENOMIC DNA]</scope>
    <source>
        <strain evidence="6">ET1</strain>
    </source>
</reference>
<dbReference type="InterPro" id="IPR027417">
    <property type="entry name" value="P-loop_NTPase"/>
</dbReference>
<dbReference type="GO" id="GO:0005524">
    <property type="term" value="F:ATP binding"/>
    <property type="evidence" value="ECO:0007669"/>
    <property type="project" value="UniProtKB-KW"/>
</dbReference>
<dbReference type="InterPro" id="IPR050628">
    <property type="entry name" value="SNF2_RAD54_helicase_TF"/>
</dbReference>
<protein>
    <recommendedName>
        <fullName evidence="4">Helicase C-terminal domain-containing protein</fullName>
    </recommendedName>
</protein>
<dbReference type="GO" id="GO:0008094">
    <property type="term" value="F:ATP-dependent activity, acting on DNA"/>
    <property type="evidence" value="ECO:0007669"/>
    <property type="project" value="TreeGrafter"/>
</dbReference>
<dbReference type="GO" id="GO:0005634">
    <property type="term" value="C:nucleus"/>
    <property type="evidence" value="ECO:0007669"/>
    <property type="project" value="TreeGrafter"/>
</dbReference>
<evidence type="ECO:0000256" key="2">
    <source>
        <dbReference type="ARBA" id="ARBA00022801"/>
    </source>
</evidence>
<proteinExistence type="predicted"/>
<dbReference type="EMBL" id="FJOF01000002">
    <property type="protein sequence ID" value="CZR36428.1"/>
    <property type="molecule type" value="Genomic_DNA"/>
</dbReference>
<dbReference type="Proteomes" id="UP000183971">
    <property type="component" value="Unassembled WGS sequence"/>
</dbReference>
<dbReference type="Gene3D" id="3.40.50.300">
    <property type="entry name" value="P-loop containing nucleotide triphosphate hydrolases"/>
    <property type="match status" value="1"/>
</dbReference>
<dbReference type="PANTHER" id="PTHR45626">
    <property type="entry name" value="TRANSCRIPTION TERMINATION FACTOR 2-RELATED"/>
    <property type="match status" value="1"/>
</dbReference>
<dbReference type="Pfam" id="PF00271">
    <property type="entry name" value="Helicase_C"/>
    <property type="match status" value="1"/>
</dbReference>
<dbReference type="AlphaFoldDB" id="A0A1L7V6H4"/>
<comment type="caution">
    <text evidence="5">The sequence shown here is derived from an EMBL/GenBank/DDBJ whole genome shotgun (WGS) entry which is preliminary data.</text>
</comment>
<dbReference type="VEuPathDB" id="FungiDB:FPRO_03312"/>
<organism evidence="5 6">
    <name type="scientific">Fusarium proliferatum (strain ET1)</name>
    <name type="common">Orchid endophyte fungus</name>
    <dbReference type="NCBI Taxonomy" id="1227346"/>
    <lineage>
        <taxon>Eukaryota</taxon>
        <taxon>Fungi</taxon>
        <taxon>Dikarya</taxon>
        <taxon>Ascomycota</taxon>
        <taxon>Pezizomycotina</taxon>
        <taxon>Sordariomycetes</taxon>
        <taxon>Hypocreomycetidae</taxon>
        <taxon>Hypocreales</taxon>
        <taxon>Nectriaceae</taxon>
        <taxon>Fusarium</taxon>
        <taxon>Fusarium fujikuroi species complex</taxon>
    </lineage>
</organism>
<keyword evidence="6" id="KW-1185">Reference proteome</keyword>
<dbReference type="GO" id="GO:0006281">
    <property type="term" value="P:DNA repair"/>
    <property type="evidence" value="ECO:0007669"/>
    <property type="project" value="TreeGrafter"/>
</dbReference>
<evidence type="ECO:0000256" key="3">
    <source>
        <dbReference type="ARBA" id="ARBA00022840"/>
    </source>
</evidence>